<gene>
    <name evidence="1" type="ORF">EV192_1021010</name>
</gene>
<reference evidence="1 2" key="1">
    <citation type="submission" date="2019-03" db="EMBL/GenBank/DDBJ databases">
        <title>Genomic Encyclopedia of Type Strains, Phase IV (KMG-IV): sequencing the most valuable type-strain genomes for metagenomic binning, comparative biology and taxonomic classification.</title>
        <authorList>
            <person name="Goeker M."/>
        </authorList>
    </citation>
    <scope>NUCLEOTIDE SEQUENCE [LARGE SCALE GENOMIC DNA]</scope>
    <source>
        <strain evidence="1 2">DSM 45934</strain>
    </source>
</reference>
<comment type="caution">
    <text evidence="1">The sequence shown here is derived from an EMBL/GenBank/DDBJ whole genome shotgun (WGS) entry which is preliminary data.</text>
</comment>
<organism evidence="1 2">
    <name type="scientific">Actinocrispum wychmicini</name>
    <dbReference type="NCBI Taxonomy" id="1213861"/>
    <lineage>
        <taxon>Bacteria</taxon>
        <taxon>Bacillati</taxon>
        <taxon>Actinomycetota</taxon>
        <taxon>Actinomycetes</taxon>
        <taxon>Pseudonocardiales</taxon>
        <taxon>Pseudonocardiaceae</taxon>
        <taxon>Actinocrispum</taxon>
    </lineage>
</organism>
<keyword evidence="2" id="KW-1185">Reference proteome</keyword>
<evidence type="ECO:0000313" key="2">
    <source>
        <dbReference type="Proteomes" id="UP000295680"/>
    </source>
</evidence>
<dbReference type="Proteomes" id="UP000295680">
    <property type="component" value="Unassembled WGS sequence"/>
</dbReference>
<evidence type="ECO:0000313" key="1">
    <source>
        <dbReference type="EMBL" id="TCO62870.1"/>
    </source>
</evidence>
<dbReference type="AlphaFoldDB" id="A0A4V2S891"/>
<protein>
    <submittedName>
        <fullName evidence="1">Uncharacterized protein</fullName>
    </submittedName>
</protein>
<dbReference type="EMBL" id="SLWS01000002">
    <property type="protein sequence ID" value="TCO62870.1"/>
    <property type="molecule type" value="Genomic_DNA"/>
</dbReference>
<sequence>MSISNEQVSEIDIVPAGASGLLTWITLCDAAQMVCSMVPGTTVPSQVTPSVPTTPGQSYEARTSFFTKEGGHVFAAGRSPLVPA</sequence>
<proteinExistence type="predicted"/>
<accession>A0A4V2S891</accession>
<dbReference type="RefSeq" id="WP_132114961.1">
    <property type="nucleotide sequence ID" value="NZ_SLWS01000002.1"/>
</dbReference>
<name>A0A4V2S891_9PSEU</name>